<reference evidence="1 2" key="1">
    <citation type="submission" date="2020-08" db="EMBL/GenBank/DDBJ databases">
        <title>Genomic Encyclopedia of Type Strains, Phase IV (KMG-V): Genome sequencing to study the core and pangenomes of soil and plant-associated prokaryotes.</title>
        <authorList>
            <person name="Whitman W."/>
        </authorList>
    </citation>
    <scope>NUCLEOTIDE SEQUENCE [LARGE SCALE GENOMIC DNA]</scope>
    <source>
        <strain evidence="1 2">SEMIA 414</strain>
    </source>
</reference>
<sequence length="44" mass="4598">MTLNFGCTTSKSSRSGPFPNPRILVGGSLYLVGDVLSDNGTPLK</sequence>
<evidence type="ECO:0000313" key="1">
    <source>
        <dbReference type="EMBL" id="MBB4444173.1"/>
    </source>
</evidence>
<accession>A0A7W6XZ19</accession>
<dbReference type="AlphaFoldDB" id="A0A7W6XZ19"/>
<dbReference type="EMBL" id="JACIHI010000048">
    <property type="protein sequence ID" value="MBB4444173.1"/>
    <property type="molecule type" value="Genomic_DNA"/>
</dbReference>
<dbReference type="Proteomes" id="UP000533724">
    <property type="component" value="Unassembled WGS sequence"/>
</dbReference>
<organism evidence="1 2">
    <name type="scientific">Rhizobium esperanzae</name>
    <dbReference type="NCBI Taxonomy" id="1967781"/>
    <lineage>
        <taxon>Bacteria</taxon>
        <taxon>Pseudomonadati</taxon>
        <taxon>Pseudomonadota</taxon>
        <taxon>Alphaproteobacteria</taxon>
        <taxon>Hyphomicrobiales</taxon>
        <taxon>Rhizobiaceae</taxon>
        <taxon>Rhizobium/Agrobacterium group</taxon>
        <taxon>Rhizobium</taxon>
    </lineage>
</organism>
<name>A0A7W6XZ19_9HYPH</name>
<protein>
    <submittedName>
        <fullName evidence="1">Folylpolyglutamate synthase/dihydropteroate synthase</fullName>
    </submittedName>
</protein>
<evidence type="ECO:0000313" key="2">
    <source>
        <dbReference type="Proteomes" id="UP000533724"/>
    </source>
</evidence>
<comment type="caution">
    <text evidence="1">The sequence shown here is derived from an EMBL/GenBank/DDBJ whole genome shotgun (WGS) entry which is preliminary data.</text>
</comment>
<gene>
    <name evidence="1" type="ORF">GGE15_007496</name>
</gene>
<proteinExistence type="predicted"/>